<sequence length="345" mass="38776">MEDNYTKGCKWSPDGSCLLVGSVDKKLRLFNLPNPVAMGQCLDESWQAESERYNLPAVTVRERELIYDYAWYPHMRSDNPQSCCYQSYDHLDQLVAAKSVGFSLDGSMLLCGFKKTIRIFHTSRPGRTFETIDAKGQPGIISCMAFNPRLPNIFVAGSYLGNLGFYNTRRNNLFCRLDGCTGGVTQVAFSSCGIKLFTGTRKDDEILCWDIRKLGTILYSLKREISTNQRIYFDLEPELCRYLVSGDTRGKVLKWDLDQQGVTECGDSVPVLQPSASFPAHKDCCNGISLHPYNAILATSSGQRHFPEPVESDSSSDESVSKPMFSKKKITQENTVKLWWLGGRS</sequence>
<evidence type="ECO:0000313" key="4">
    <source>
        <dbReference type="EMBL" id="ROT85420.1"/>
    </source>
</evidence>
<dbReference type="AlphaFoldDB" id="A0A423U9Q0"/>
<dbReference type="GO" id="GO:0003723">
    <property type="term" value="F:RNA binding"/>
    <property type="evidence" value="ECO:0007669"/>
    <property type="project" value="TreeGrafter"/>
</dbReference>
<dbReference type="Proteomes" id="UP000283509">
    <property type="component" value="Unassembled WGS sequence"/>
</dbReference>
<protein>
    <recommendedName>
        <fullName evidence="2">WD repeat-containing protein 79</fullName>
    </recommendedName>
</protein>
<dbReference type="PANTHER" id="PTHR13211">
    <property type="entry name" value="TELOMERASE CAJAL BODY PROTEIN 1"/>
    <property type="match status" value="1"/>
</dbReference>
<dbReference type="Gene3D" id="2.130.10.10">
    <property type="entry name" value="YVTN repeat-like/Quinoprotein amine dehydrogenase"/>
    <property type="match status" value="2"/>
</dbReference>
<dbReference type="EMBL" id="QCYY01000283">
    <property type="protein sequence ID" value="ROT85420.1"/>
    <property type="molecule type" value="Genomic_DNA"/>
</dbReference>
<proteinExistence type="inferred from homology"/>
<dbReference type="OrthoDB" id="239865at2759"/>
<dbReference type="InterPro" id="IPR036322">
    <property type="entry name" value="WD40_repeat_dom_sf"/>
</dbReference>
<comment type="similarity">
    <text evidence="1">Belongs to the TCAB1 family.</text>
</comment>
<gene>
    <name evidence="4" type="ORF">C7M84_014663</name>
</gene>
<evidence type="ECO:0000313" key="5">
    <source>
        <dbReference type="Proteomes" id="UP000283509"/>
    </source>
</evidence>
<organism evidence="4 5">
    <name type="scientific">Penaeus vannamei</name>
    <name type="common">Whiteleg shrimp</name>
    <name type="synonym">Litopenaeus vannamei</name>
    <dbReference type="NCBI Taxonomy" id="6689"/>
    <lineage>
        <taxon>Eukaryota</taxon>
        <taxon>Metazoa</taxon>
        <taxon>Ecdysozoa</taxon>
        <taxon>Arthropoda</taxon>
        <taxon>Crustacea</taxon>
        <taxon>Multicrustacea</taxon>
        <taxon>Malacostraca</taxon>
        <taxon>Eumalacostraca</taxon>
        <taxon>Eucarida</taxon>
        <taxon>Decapoda</taxon>
        <taxon>Dendrobranchiata</taxon>
        <taxon>Penaeoidea</taxon>
        <taxon>Penaeidae</taxon>
        <taxon>Penaeus</taxon>
    </lineage>
</organism>
<evidence type="ECO:0000256" key="2">
    <source>
        <dbReference type="ARBA" id="ARBA00041558"/>
    </source>
</evidence>
<accession>A0A423U9Q0</accession>
<comment type="caution">
    <text evidence="4">The sequence shown here is derived from an EMBL/GenBank/DDBJ whole genome shotgun (WGS) entry which is preliminary data.</text>
</comment>
<feature type="region of interest" description="Disordered" evidence="3">
    <location>
        <begin position="304"/>
        <end position="326"/>
    </location>
</feature>
<evidence type="ECO:0000256" key="1">
    <source>
        <dbReference type="ARBA" id="ARBA00038279"/>
    </source>
</evidence>
<evidence type="ECO:0000256" key="3">
    <source>
        <dbReference type="SAM" id="MobiDB-lite"/>
    </source>
</evidence>
<dbReference type="InterPro" id="IPR001680">
    <property type="entry name" value="WD40_rpt"/>
</dbReference>
<keyword evidence="5" id="KW-1185">Reference proteome</keyword>
<dbReference type="PANTHER" id="PTHR13211:SF0">
    <property type="entry name" value="TELOMERASE CAJAL BODY PROTEIN 1"/>
    <property type="match status" value="1"/>
</dbReference>
<reference evidence="4 5" key="1">
    <citation type="submission" date="2018-04" db="EMBL/GenBank/DDBJ databases">
        <authorList>
            <person name="Zhang X."/>
            <person name="Yuan J."/>
            <person name="Li F."/>
            <person name="Xiang J."/>
        </authorList>
    </citation>
    <scope>NUCLEOTIDE SEQUENCE [LARGE SCALE GENOMIC DNA]</scope>
    <source>
        <tissue evidence="4">Muscle</tissue>
    </source>
</reference>
<dbReference type="GO" id="GO:0030576">
    <property type="term" value="P:Cajal body organization"/>
    <property type="evidence" value="ECO:0007669"/>
    <property type="project" value="TreeGrafter"/>
</dbReference>
<dbReference type="GO" id="GO:0015030">
    <property type="term" value="C:Cajal body"/>
    <property type="evidence" value="ECO:0007669"/>
    <property type="project" value="TreeGrafter"/>
</dbReference>
<dbReference type="InterPro" id="IPR051150">
    <property type="entry name" value="SWT21/TCAB1_mRNA_Telomere"/>
</dbReference>
<dbReference type="SMART" id="SM00320">
    <property type="entry name" value="WD40"/>
    <property type="match status" value="5"/>
</dbReference>
<dbReference type="InterPro" id="IPR015943">
    <property type="entry name" value="WD40/YVTN_repeat-like_dom_sf"/>
</dbReference>
<name>A0A423U9Q0_PENVA</name>
<dbReference type="STRING" id="6689.A0A423U9Q0"/>
<dbReference type="Pfam" id="PF00400">
    <property type="entry name" value="WD40"/>
    <property type="match status" value="2"/>
</dbReference>
<reference evidence="4 5" key="2">
    <citation type="submission" date="2019-01" db="EMBL/GenBank/DDBJ databases">
        <title>The decoding of complex shrimp genome reveals the adaptation for benthos swimmer, frequently molting mechanism and breeding impact on genome.</title>
        <authorList>
            <person name="Sun Y."/>
            <person name="Gao Y."/>
            <person name="Yu Y."/>
        </authorList>
    </citation>
    <scope>NUCLEOTIDE SEQUENCE [LARGE SCALE GENOMIC DNA]</scope>
    <source>
        <tissue evidence="4">Muscle</tissue>
    </source>
</reference>
<dbReference type="SUPFAM" id="SSF50978">
    <property type="entry name" value="WD40 repeat-like"/>
    <property type="match status" value="1"/>
</dbReference>